<evidence type="ECO:0000256" key="2">
    <source>
        <dbReference type="ARBA" id="ARBA00012438"/>
    </source>
</evidence>
<evidence type="ECO:0000256" key="3">
    <source>
        <dbReference type="ARBA" id="ARBA00022679"/>
    </source>
</evidence>
<protein>
    <recommendedName>
        <fullName evidence="2">histidine kinase</fullName>
        <ecNumber evidence="2">2.7.13.3</ecNumber>
    </recommendedName>
</protein>
<accession>A0ABR5DEZ3</accession>
<keyword evidence="8" id="KW-0732">Signal</keyword>
<dbReference type="SUPFAM" id="SSF55874">
    <property type="entry name" value="ATPase domain of HSP90 chaperone/DNA topoisomerase II/histidine kinase"/>
    <property type="match status" value="1"/>
</dbReference>
<evidence type="ECO:0000256" key="6">
    <source>
        <dbReference type="PROSITE-ProRule" id="PRU00339"/>
    </source>
</evidence>
<reference evidence="9 10" key="1">
    <citation type="submission" date="2014-10" db="EMBL/GenBank/DDBJ databases">
        <title>Genome sequencing of Vitellibacter vladivostokensis KMM 3516.</title>
        <authorList>
            <person name="Thevarajoo S."/>
            <person name="Selvaratnam C."/>
            <person name="Goh K.M."/>
            <person name="Chong C.S."/>
        </authorList>
    </citation>
    <scope>NUCLEOTIDE SEQUENCE [LARGE SCALE GENOMIC DNA]</scope>
    <source>
        <strain evidence="9 10">KMM 3516</strain>
    </source>
</reference>
<keyword evidence="10" id="KW-1185">Reference proteome</keyword>
<keyword evidence="7" id="KW-0812">Transmembrane</keyword>
<keyword evidence="4" id="KW-0418">Kinase</keyword>
<keyword evidence="3" id="KW-0808">Transferase</keyword>
<dbReference type="PANTHER" id="PTHR24421">
    <property type="entry name" value="NITRATE/NITRITE SENSOR PROTEIN NARX-RELATED"/>
    <property type="match status" value="1"/>
</dbReference>
<keyword evidence="7" id="KW-1133">Transmembrane helix</keyword>
<evidence type="ECO:0000313" key="10">
    <source>
        <dbReference type="Proteomes" id="UP000033497"/>
    </source>
</evidence>
<evidence type="ECO:0000256" key="8">
    <source>
        <dbReference type="SAM" id="SignalP"/>
    </source>
</evidence>
<dbReference type="Proteomes" id="UP000033497">
    <property type="component" value="Unassembled WGS sequence"/>
</dbReference>
<dbReference type="Gene3D" id="1.25.40.10">
    <property type="entry name" value="Tetratricopeptide repeat domain"/>
    <property type="match status" value="2"/>
</dbReference>
<gene>
    <name evidence="9" type="ORF">MB09_15075</name>
</gene>
<dbReference type="EMBL" id="JSVU01000015">
    <property type="protein sequence ID" value="KJJ37331.1"/>
    <property type="molecule type" value="Genomic_DNA"/>
</dbReference>
<dbReference type="InterPro" id="IPR036890">
    <property type="entry name" value="HATPase_C_sf"/>
</dbReference>
<keyword evidence="5" id="KW-0902">Two-component regulatory system</keyword>
<evidence type="ECO:0000313" key="9">
    <source>
        <dbReference type="EMBL" id="KJJ37331.1"/>
    </source>
</evidence>
<feature type="signal peptide" evidence="8">
    <location>
        <begin position="1"/>
        <end position="21"/>
    </location>
</feature>
<dbReference type="SUPFAM" id="SSF48452">
    <property type="entry name" value="TPR-like"/>
    <property type="match status" value="1"/>
</dbReference>
<dbReference type="CDD" id="cd16917">
    <property type="entry name" value="HATPase_UhpB-NarQ-NarX-like"/>
    <property type="match status" value="1"/>
</dbReference>
<feature type="chain" id="PRO_5046343259" description="histidine kinase" evidence="8">
    <location>
        <begin position="22"/>
        <end position="551"/>
    </location>
</feature>
<feature type="repeat" description="TPR" evidence="6">
    <location>
        <begin position="116"/>
        <end position="149"/>
    </location>
</feature>
<organism evidence="9 10">
    <name type="scientific">Aequorivita vladivostokensis</name>
    <dbReference type="NCBI Taxonomy" id="171194"/>
    <lineage>
        <taxon>Bacteria</taxon>
        <taxon>Pseudomonadati</taxon>
        <taxon>Bacteroidota</taxon>
        <taxon>Flavobacteriia</taxon>
        <taxon>Flavobacteriales</taxon>
        <taxon>Flavobacteriaceae</taxon>
        <taxon>Aequorivita</taxon>
    </lineage>
</organism>
<dbReference type="Pfam" id="PF13424">
    <property type="entry name" value="TPR_12"/>
    <property type="match status" value="2"/>
</dbReference>
<comment type="catalytic activity">
    <reaction evidence="1">
        <text>ATP + protein L-histidine = ADP + protein N-phospho-L-histidine.</text>
        <dbReference type="EC" id="2.7.13.3"/>
    </reaction>
</comment>
<keyword evidence="7" id="KW-0472">Membrane</keyword>
<name>A0ABR5DEZ3_9FLAO</name>
<dbReference type="InterPro" id="IPR011990">
    <property type="entry name" value="TPR-like_helical_dom_sf"/>
</dbReference>
<sequence>MKNQSFSFLFFFILSSFGSLNSIHAQTHHDTLNNYYKAIVNPNRETDIFQAINFYTLKKAQDLKKNDTLGVLKDLRLIALGHYSNGNIFDSEIAAVEGLSLLDRYSKKDTVYDGRKALYNQLGVIYRETKKYEKALEIYDLSLTYSKKKSDSITLINNKANIYKDFGKYQKAADQLNVAYKKIGNDTSSLQFAMIIDNLGYVQSKLENTEALPNLKKALKIREASNYLPGLYSSYKNLALYYFDRNDKTQALNFANKAYEVANSLKSATYLQNALSLYAIMNDDPKFVQFKKITDSIAEEKQLAENKNAFIKYNVANEKKRTADALLEGEREKNQKLIFLILGIIILLSSIFIYFALRIRHKKEKILQVHKTEARISKKVHDEVANDVYQLMAKLQGKYKDDETIMDALETIYNKTRDISKENSAIEIEADFNEQLNDLLLSYQTETTAISTRNLAILDWKIVPTIKKETVYRVLQELMTNMKKHSGATAVLLNFKQQGKHISIAYSDNGKGCILKNKNGLQNAENRIQAIKGTIIFESEPGNGFRSKISI</sequence>
<dbReference type="InterPro" id="IPR019734">
    <property type="entry name" value="TPR_rpt"/>
</dbReference>
<dbReference type="SMART" id="SM00028">
    <property type="entry name" value="TPR"/>
    <property type="match status" value="4"/>
</dbReference>
<proteinExistence type="predicted"/>
<feature type="transmembrane region" description="Helical" evidence="7">
    <location>
        <begin position="337"/>
        <end position="357"/>
    </location>
</feature>
<evidence type="ECO:0000256" key="5">
    <source>
        <dbReference type="ARBA" id="ARBA00023012"/>
    </source>
</evidence>
<evidence type="ECO:0000256" key="1">
    <source>
        <dbReference type="ARBA" id="ARBA00000085"/>
    </source>
</evidence>
<dbReference type="PANTHER" id="PTHR24421:SF10">
    <property type="entry name" value="NITRATE_NITRITE SENSOR PROTEIN NARQ"/>
    <property type="match status" value="1"/>
</dbReference>
<evidence type="ECO:0000256" key="4">
    <source>
        <dbReference type="ARBA" id="ARBA00022777"/>
    </source>
</evidence>
<keyword evidence="6" id="KW-0802">TPR repeat</keyword>
<dbReference type="Gene3D" id="3.30.565.10">
    <property type="entry name" value="Histidine kinase-like ATPase, C-terminal domain"/>
    <property type="match status" value="1"/>
</dbReference>
<dbReference type="PROSITE" id="PS50005">
    <property type="entry name" value="TPR"/>
    <property type="match status" value="1"/>
</dbReference>
<evidence type="ECO:0000256" key="7">
    <source>
        <dbReference type="SAM" id="Phobius"/>
    </source>
</evidence>
<comment type="caution">
    <text evidence="9">The sequence shown here is derived from an EMBL/GenBank/DDBJ whole genome shotgun (WGS) entry which is preliminary data.</text>
</comment>
<dbReference type="InterPro" id="IPR050482">
    <property type="entry name" value="Sensor_HK_TwoCompSys"/>
</dbReference>
<dbReference type="EC" id="2.7.13.3" evidence="2"/>